<feature type="compositionally biased region" description="Low complexity" evidence="1">
    <location>
        <begin position="1"/>
        <end position="16"/>
    </location>
</feature>
<protein>
    <submittedName>
        <fullName evidence="3">Hemerythrin domain-containing protein</fullName>
    </submittedName>
</protein>
<gene>
    <name evidence="3" type="ORF">V1634_28870</name>
</gene>
<dbReference type="Gene3D" id="1.20.120.520">
    <property type="entry name" value="nmb1532 protein domain like"/>
    <property type="match status" value="1"/>
</dbReference>
<accession>A0ABU7SLM8</accession>
<organism evidence="3 4">
    <name type="scientific">Plantactinospora veratri</name>
    <dbReference type="NCBI Taxonomy" id="1436122"/>
    <lineage>
        <taxon>Bacteria</taxon>
        <taxon>Bacillati</taxon>
        <taxon>Actinomycetota</taxon>
        <taxon>Actinomycetes</taxon>
        <taxon>Micromonosporales</taxon>
        <taxon>Micromonosporaceae</taxon>
        <taxon>Plantactinospora</taxon>
    </lineage>
</organism>
<evidence type="ECO:0000256" key="1">
    <source>
        <dbReference type="SAM" id="MobiDB-lite"/>
    </source>
</evidence>
<name>A0ABU7SLM8_9ACTN</name>
<feature type="region of interest" description="Disordered" evidence="1">
    <location>
        <begin position="1"/>
        <end position="22"/>
    </location>
</feature>
<dbReference type="RefSeq" id="WP_331210881.1">
    <property type="nucleotide sequence ID" value="NZ_JAZGQL010000028.1"/>
</dbReference>
<reference evidence="3 4" key="1">
    <citation type="submission" date="2024-01" db="EMBL/GenBank/DDBJ databases">
        <title>Genome insights into Plantactinospora veratri sp. nov.</title>
        <authorList>
            <person name="Wang L."/>
        </authorList>
    </citation>
    <scope>NUCLEOTIDE SEQUENCE [LARGE SCALE GENOMIC DNA]</scope>
    <source>
        <strain evidence="3 4">NEAU-FHS4</strain>
    </source>
</reference>
<comment type="caution">
    <text evidence="3">The sequence shown here is derived from an EMBL/GenBank/DDBJ whole genome shotgun (WGS) entry which is preliminary data.</text>
</comment>
<dbReference type="Pfam" id="PF01814">
    <property type="entry name" value="Hemerythrin"/>
    <property type="match status" value="1"/>
</dbReference>
<proteinExistence type="predicted"/>
<evidence type="ECO:0000313" key="3">
    <source>
        <dbReference type="EMBL" id="MEE6310861.1"/>
    </source>
</evidence>
<evidence type="ECO:0000313" key="4">
    <source>
        <dbReference type="Proteomes" id="UP001339911"/>
    </source>
</evidence>
<dbReference type="Proteomes" id="UP001339911">
    <property type="component" value="Unassembled WGS sequence"/>
</dbReference>
<keyword evidence="4" id="KW-1185">Reference proteome</keyword>
<dbReference type="PANTHER" id="PTHR35585">
    <property type="entry name" value="HHE DOMAIN PROTEIN (AFU_ORTHOLOGUE AFUA_4G00730)"/>
    <property type="match status" value="1"/>
</dbReference>
<sequence>MPDDNGAAATAGSGPTTPGPEPDVVDLLLAQHARIEELFLLVTGGDGEVRRDAFDDLVLLLAVHETAEEEVVHPLARTLPGGGGDELVEDRLAEERQAKEMLKELVDGGVQADGFDEGVLLLREAVLKHARHEERYEFPLLRQHVPAPRLRRLAAALQAAEAVAPTRPHPGAESATANAALGLPLAVLDRVRDSLRRAADGRD</sequence>
<evidence type="ECO:0000259" key="2">
    <source>
        <dbReference type="Pfam" id="PF01814"/>
    </source>
</evidence>
<dbReference type="InterPro" id="IPR012312">
    <property type="entry name" value="Hemerythrin-like"/>
</dbReference>
<feature type="domain" description="Hemerythrin-like" evidence="2">
    <location>
        <begin position="24"/>
        <end position="141"/>
    </location>
</feature>
<dbReference type="EMBL" id="JAZGQL010000028">
    <property type="protein sequence ID" value="MEE6310861.1"/>
    <property type="molecule type" value="Genomic_DNA"/>
</dbReference>
<dbReference type="PANTHER" id="PTHR35585:SF1">
    <property type="entry name" value="HHE DOMAIN PROTEIN (AFU_ORTHOLOGUE AFUA_4G00730)"/>
    <property type="match status" value="1"/>
</dbReference>